<accession>A0A2P2LIU0</accession>
<dbReference type="EMBL" id="GGEC01037412">
    <property type="protein sequence ID" value="MBX17896.1"/>
    <property type="molecule type" value="Transcribed_RNA"/>
</dbReference>
<organism evidence="1">
    <name type="scientific">Rhizophora mucronata</name>
    <name type="common">Asiatic mangrove</name>
    <dbReference type="NCBI Taxonomy" id="61149"/>
    <lineage>
        <taxon>Eukaryota</taxon>
        <taxon>Viridiplantae</taxon>
        <taxon>Streptophyta</taxon>
        <taxon>Embryophyta</taxon>
        <taxon>Tracheophyta</taxon>
        <taxon>Spermatophyta</taxon>
        <taxon>Magnoliopsida</taxon>
        <taxon>eudicotyledons</taxon>
        <taxon>Gunneridae</taxon>
        <taxon>Pentapetalae</taxon>
        <taxon>rosids</taxon>
        <taxon>fabids</taxon>
        <taxon>Malpighiales</taxon>
        <taxon>Rhizophoraceae</taxon>
        <taxon>Rhizophora</taxon>
    </lineage>
</organism>
<sequence length="94" mass="11253">MLNVIVYILVERKDKMKKMQAYIGCTHVSAVCHHWLINPALIWDTILYLFKIYFHLCEILFLPDIFHCRTIPFAWNLITAGYIEQSIYGVWKYL</sequence>
<name>A0A2P2LIU0_RHIMU</name>
<reference evidence="1" key="1">
    <citation type="submission" date="2018-02" db="EMBL/GenBank/DDBJ databases">
        <title>Rhizophora mucronata_Transcriptome.</title>
        <authorList>
            <person name="Meera S.P."/>
            <person name="Sreeshan A."/>
            <person name="Augustine A."/>
        </authorList>
    </citation>
    <scope>NUCLEOTIDE SEQUENCE</scope>
    <source>
        <tissue evidence="1">Leaf</tissue>
    </source>
</reference>
<protein>
    <submittedName>
        <fullName evidence="1">Uncharacterized protein</fullName>
    </submittedName>
</protein>
<dbReference type="AlphaFoldDB" id="A0A2P2LIU0"/>
<proteinExistence type="predicted"/>
<evidence type="ECO:0000313" key="1">
    <source>
        <dbReference type="EMBL" id="MBX17896.1"/>
    </source>
</evidence>